<protein>
    <submittedName>
        <fullName evidence="5">Thiopurine S-methyltransferase (TPMT)</fullName>
    </submittedName>
</protein>
<dbReference type="InterPro" id="IPR008854">
    <property type="entry name" value="TPMT"/>
</dbReference>
<keyword evidence="1" id="KW-0597">Phosphoprotein</keyword>
<keyword evidence="3 5" id="KW-0808">Transferase</keyword>
<organism evidence="5 6">
    <name type="scientific">Maribacter arcticus</name>
    <dbReference type="NCBI Taxonomy" id="561365"/>
    <lineage>
        <taxon>Bacteria</taxon>
        <taxon>Pseudomonadati</taxon>
        <taxon>Bacteroidota</taxon>
        <taxon>Flavobacteriia</taxon>
        <taxon>Flavobacteriales</taxon>
        <taxon>Flavobacteriaceae</taxon>
        <taxon>Maribacter</taxon>
    </lineage>
</organism>
<dbReference type="EMBL" id="FUYL01000011">
    <property type="protein sequence ID" value="SKB77778.1"/>
    <property type="molecule type" value="Genomic_DNA"/>
</dbReference>
<dbReference type="GO" id="GO:0032259">
    <property type="term" value="P:methylation"/>
    <property type="evidence" value="ECO:0007669"/>
    <property type="project" value="UniProtKB-KW"/>
</dbReference>
<keyword evidence="6" id="KW-1185">Reference proteome</keyword>
<keyword evidence="4" id="KW-0949">S-adenosyl-L-methionine</keyword>
<evidence type="ECO:0000256" key="2">
    <source>
        <dbReference type="ARBA" id="ARBA00022603"/>
    </source>
</evidence>
<reference evidence="6" key="1">
    <citation type="submission" date="2017-02" db="EMBL/GenBank/DDBJ databases">
        <authorList>
            <person name="Varghese N."/>
            <person name="Submissions S."/>
        </authorList>
    </citation>
    <scope>NUCLEOTIDE SEQUENCE [LARGE SCALE GENOMIC DNA]</scope>
    <source>
        <strain evidence="6">DSM 23546</strain>
    </source>
</reference>
<dbReference type="RefSeq" id="WP_079513706.1">
    <property type="nucleotide sequence ID" value="NZ_FUYL01000011.1"/>
</dbReference>
<dbReference type="PROSITE" id="PS51585">
    <property type="entry name" value="SAM_MT_TPMT"/>
    <property type="match status" value="1"/>
</dbReference>
<gene>
    <name evidence="5" type="ORF">SAMN05660866_03226</name>
</gene>
<evidence type="ECO:0000256" key="3">
    <source>
        <dbReference type="ARBA" id="ARBA00022679"/>
    </source>
</evidence>
<evidence type="ECO:0000256" key="4">
    <source>
        <dbReference type="ARBA" id="ARBA00022691"/>
    </source>
</evidence>
<proteinExistence type="predicted"/>
<dbReference type="PANTHER" id="PTHR32183">
    <property type="match status" value="1"/>
</dbReference>
<accession>A0A1T5E1C4</accession>
<dbReference type="SUPFAM" id="SSF53335">
    <property type="entry name" value="S-adenosyl-L-methionine-dependent methyltransferases"/>
    <property type="match status" value="1"/>
</dbReference>
<evidence type="ECO:0000313" key="6">
    <source>
        <dbReference type="Proteomes" id="UP000190339"/>
    </source>
</evidence>
<sequence>MKEEQNYWTQRYKEQQTGWDIGYPSTPIKEYVDQLTDNTIEILIPGAGNAYEAEYLWKKGFKNVHILDISDVPLIQFKKRNPDFPVTQMHLADFFEFQGQYDLIIEQTFFCSIVPSDKNRNAYAKHMAELLKPTGKLVGVWFNIPLSGDMEKRPFGGDKKLYTRYLSPILKTITFDPCYNSIAPRQGSELFGIFERK</sequence>
<evidence type="ECO:0000313" key="5">
    <source>
        <dbReference type="EMBL" id="SKB77778.1"/>
    </source>
</evidence>
<dbReference type="InterPro" id="IPR029063">
    <property type="entry name" value="SAM-dependent_MTases_sf"/>
</dbReference>
<dbReference type="GO" id="GO:0008757">
    <property type="term" value="F:S-adenosylmethionine-dependent methyltransferase activity"/>
    <property type="evidence" value="ECO:0007669"/>
    <property type="project" value="InterPro"/>
</dbReference>
<dbReference type="Proteomes" id="UP000190339">
    <property type="component" value="Unassembled WGS sequence"/>
</dbReference>
<dbReference type="AlphaFoldDB" id="A0A1T5E1C4"/>
<dbReference type="Gene3D" id="3.40.50.150">
    <property type="entry name" value="Vaccinia Virus protein VP39"/>
    <property type="match status" value="1"/>
</dbReference>
<dbReference type="PANTHER" id="PTHR32183:SF6">
    <property type="entry name" value="CYSTEINE SULFINATE DESULFINASE_CYSTEINE DESULFURASE AND RELATED ENZYMES"/>
    <property type="match status" value="1"/>
</dbReference>
<dbReference type="Pfam" id="PF05724">
    <property type="entry name" value="TPMT"/>
    <property type="match status" value="1"/>
</dbReference>
<name>A0A1T5E1C4_9FLAO</name>
<dbReference type="STRING" id="561365.SAMN05660866_03226"/>
<dbReference type="CDD" id="cd02440">
    <property type="entry name" value="AdoMet_MTases"/>
    <property type="match status" value="1"/>
</dbReference>
<evidence type="ECO:0000256" key="1">
    <source>
        <dbReference type="ARBA" id="ARBA00022553"/>
    </source>
</evidence>
<keyword evidence="2 5" id="KW-0489">Methyltransferase</keyword>